<evidence type="ECO:0000313" key="4">
    <source>
        <dbReference type="Proteomes" id="UP000178606"/>
    </source>
</evidence>
<feature type="signal peptide" evidence="2">
    <location>
        <begin position="1"/>
        <end position="27"/>
    </location>
</feature>
<dbReference type="AlphaFoldDB" id="A0A1F6CSV0"/>
<evidence type="ECO:0000256" key="1">
    <source>
        <dbReference type="ARBA" id="ARBA00009820"/>
    </source>
</evidence>
<evidence type="ECO:0008006" key="5">
    <source>
        <dbReference type="Google" id="ProtNLM"/>
    </source>
</evidence>
<gene>
    <name evidence="3" type="ORF">A3F84_17995</name>
</gene>
<name>A0A1F6CSV0_HANXR</name>
<dbReference type="PANTHER" id="PTHR36842">
    <property type="entry name" value="PROTEIN TOLB HOMOLOG"/>
    <property type="match status" value="1"/>
</dbReference>
<comment type="caution">
    <text evidence="3">The sequence shown here is derived from an EMBL/GenBank/DDBJ whole genome shotgun (WGS) entry which is preliminary data.</text>
</comment>
<evidence type="ECO:0000313" key="3">
    <source>
        <dbReference type="EMBL" id="OGG52160.1"/>
    </source>
</evidence>
<reference evidence="3 4" key="1">
    <citation type="journal article" date="2016" name="Nat. Commun.">
        <title>Thousands of microbial genomes shed light on interconnected biogeochemical processes in an aquifer system.</title>
        <authorList>
            <person name="Anantharaman K."/>
            <person name="Brown C.T."/>
            <person name="Hug L.A."/>
            <person name="Sharon I."/>
            <person name="Castelle C.J."/>
            <person name="Probst A.J."/>
            <person name="Thomas B.C."/>
            <person name="Singh A."/>
            <person name="Wilkins M.J."/>
            <person name="Karaoz U."/>
            <person name="Brodie E.L."/>
            <person name="Williams K.H."/>
            <person name="Hubbard S.S."/>
            <person name="Banfield J.F."/>
        </authorList>
    </citation>
    <scope>NUCLEOTIDE SEQUENCE [LARGE SCALE GENOMIC DNA]</scope>
    <source>
        <strain evidence="4">RIFCSPLOWO2_12_FULL_64_10</strain>
    </source>
</reference>
<dbReference type="InterPro" id="IPR011659">
    <property type="entry name" value="WD40"/>
</dbReference>
<dbReference type="InterPro" id="IPR011042">
    <property type="entry name" value="6-blade_b-propeller_TolB-like"/>
</dbReference>
<comment type="similarity">
    <text evidence="1">Belongs to the TolB family.</text>
</comment>
<dbReference type="Gene3D" id="2.120.10.30">
    <property type="entry name" value="TolB, C-terminal domain"/>
    <property type="match status" value="1"/>
</dbReference>
<sequence>MFLRCLWRGIFALSVNLVLASASQAQMADSKIAFCSTRDGNPEVYVMNPDGTNLINLTKHPADDRPSSWSPDGTKIAFSSNRDGAWSIYVMNADGTNPTRLTHDPAYNVGATWSPDGRRLAFGSHSGVLLPLKNTRCS</sequence>
<accession>A0A1F6CSV0</accession>
<dbReference type="Pfam" id="PF07676">
    <property type="entry name" value="PD40"/>
    <property type="match status" value="3"/>
</dbReference>
<keyword evidence="2" id="KW-0732">Signal</keyword>
<dbReference type="SUPFAM" id="SSF69304">
    <property type="entry name" value="Tricorn protease N-terminal domain"/>
    <property type="match status" value="1"/>
</dbReference>
<proteinExistence type="inferred from homology"/>
<dbReference type="EMBL" id="MFKF01000155">
    <property type="protein sequence ID" value="OGG52160.1"/>
    <property type="molecule type" value="Genomic_DNA"/>
</dbReference>
<feature type="chain" id="PRO_5009523536" description="Dipeptidylpeptidase IV N-terminal domain-containing protein" evidence="2">
    <location>
        <begin position="28"/>
        <end position="138"/>
    </location>
</feature>
<organism evidence="3 4">
    <name type="scientific">Handelsmanbacteria sp. (strain RIFCSPLOWO2_12_FULL_64_10)</name>
    <dbReference type="NCBI Taxonomy" id="1817868"/>
    <lineage>
        <taxon>Bacteria</taxon>
        <taxon>Candidatus Handelsmaniibacteriota</taxon>
    </lineage>
</organism>
<dbReference type="PANTHER" id="PTHR36842:SF1">
    <property type="entry name" value="PROTEIN TOLB"/>
    <property type="match status" value="1"/>
</dbReference>
<dbReference type="Proteomes" id="UP000178606">
    <property type="component" value="Unassembled WGS sequence"/>
</dbReference>
<protein>
    <recommendedName>
        <fullName evidence="5">Dipeptidylpeptidase IV N-terminal domain-containing protein</fullName>
    </recommendedName>
</protein>
<evidence type="ECO:0000256" key="2">
    <source>
        <dbReference type="SAM" id="SignalP"/>
    </source>
</evidence>